<feature type="DNA-binding region" description="OmpR/PhoB-type" evidence="8">
    <location>
        <begin position="140"/>
        <end position="239"/>
    </location>
</feature>
<dbReference type="Gene3D" id="1.10.10.10">
    <property type="entry name" value="Winged helix-like DNA-binding domain superfamily/Winged helix DNA-binding domain"/>
    <property type="match status" value="1"/>
</dbReference>
<dbReference type="GO" id="GO:0006355">
    <property type="term" value="P:regulation of DNA-templated transcription"/>
    <property type="evidence" value="ECO:0007669"/>
    <property type="project" value="InterPro"/>
</dbReference>
<keyword evidence="6" id="KW-0804">Transcription</keyword>
<dbReference type="Proteomes" id="UP001157946">
    <property type="component" value="Unassembled WGS sequence"/>
</dbReference>
<dbReference type="PROSITE" id="PS50110">
    <property type="entry name" value="RESPONSE_REGULATORY"/>
    <property type="match status" value="1"/>
</dbReference>
<keyword evidence="2 7" id="KW-0597">Phosphoprotein</keyword>
<dbReference type="CDD" id="cd00383">
    <property type="entry name" value="trans_reg_C"/>
    <property type="match status" value="1"/>
</dbReference>
<dbReference type="InterPro" id="IPR011006">
    <property type="entry name" value="CheY-like_superfamily"/>
</dbReference>
<name>A0AA45WL04_9BACL</name>
<dbReference type="InterPro" id="IPR016032">
    <property type="entry name" value="Sig_transdc_resp-reg_C-effctor"/>
</dbReference>
<dbReference type="Pfam" id="PF00072">
    <property type="entry name" value="Response_reg"/>
    <property type="match status" value="1"/>
</dbReference>
<dbReference type="SMART" id="SM00862">
    <property type="entry name" value="Trans_reg_C"/>
    <property type="match status" value="1"/>
</dbReference>
<dbReference type="PROSITE" id="PS51755">
    <property type="entry name" value="OMPR_PHOB"/>
    <property type="match status" value="1"/>
</dbReference>
<dbReference type="SMART" id="SM00448">
    <property type="entry name" value="REC"/>
    <property type="match status" value="1"/>
</dbReference>
<dbReference type="GO" id="GO:0000976">
    <property type="term" value="F:transcription cis-regulatory region binding"/>
    <property type="evidence" value="ECO:0007669"/>
    <property type="project" value="TreeGrafter"/>
</dbReference>
<evidence type="ECO:0000259" key="9">
    <source>
        <dbReference type="PROSITE" id="PS50110"/>
    </source>
</evidence>
<evidence type="ECO:0000256" key="4">
    <source>
        <dbReference type="ARBA" id="ARBA00023015"/>
    </source>
</evidence>
<comment type="subcellular location">
    <subcellularLocation>
        <location evidence="1">Cytoplasm</location>
    </subcellularLocation>
</comment>
<dbReference type="SUPFAM" id="SSF52172">
    <property type="entry name" value="CheY-like"/>
    <property type="match status" value="1"/>
</dbReference>
<evidence type="ECO:0000256" key="5">
    <source>
        <dbReference type="ARBA" id="ARBA00023125"/>
    </source>
</evidence>
<keyword evidence="5 8" id="KW-0238">DNA-binding</keyword>
<evidence type="ECO:0000256" key="3">
    <source>
        <dbReference type="ARBA" id="ARBA00023012"/>
    </source>
</evidence>
<evidence type="ECO:0000259" key="10">
    <source>
        <dbReference type="PROSITE" id="PS51755"/>
    </source>
</evidence>
<evidence type="ECO:0000313" key="12">
    <source>
        <dbReference type="Proteomes" id="UP001157946"/>
    </source>
</evidence>
<feature type="domain" description="OmpR/PhoB-type" evidence="10">
    <location>
        <begin position="140"/>
        <end position="239"/>
    </location>
</feature>
<dbReference type="CDD" id="cd17574">
    <property type="entry name" value="REC_OmpR"/>
    <property type="match status" value="1"/>
</dbReference>
<reference evidence="11" key="1">
    <citation type="submission" date="2017-05" db="EMBL/GenBank/DDBJ databases">
        <authorList>
            <person name="Varghese N."/>
            <person name="Submissions S."/>
        </authorList>
    </citation>
    <scope>NUCLEOTIDE SEQUENCE</scope>
    <source>
        <strain evidence="11">DSM 45262</strain>
    </source>
</reference>
<evidence type="ECO:0000256" key="6">
    <source>
        <dbReference type="ARBA" id="ARBA00023163"/>
    </source>
</evidence>
<dbReference type="InterPro" id="IPR001789">
    <property type="entry name" value="Sig_transdc_resp-reg_receiver"/>
</dbReference>
<evidence type="ECO:0000256" key="2">
    <source>
        <dbReference type="ARBA" id="ARBA00022553"/>
    </source>
</evidence>
<evidence type="ECO:0000256" key="1">
    <source>
        <dbReference type="ARBA" id="ARBA00004496"/>
    </source>
</evidence>
<dbReference type="SUPFAM" id="SSF46894">
    <property type="entry name" value="C-terminal effector domain of the bipartite response regulators"/>
    <property type="match status" value="1"/>
</dbReference>
<protein>
    <submittedName>
        <fullName evidence="11">DNA-binding response regulator, OmpR family, contains REC and winged-helix (WHTH) domain</fullName>
    </submittedName>
</protein>
<evidence type="ECO:0000313" key="11">
    <source>
        <dbReference type="EMBL" id="SMP09139.1"/>
    </source>
</evidence>
<accession>A0AA45WL04</accession>
<dbReference type="Gene3D" id="6.10.250.690">
    <property type="match status" value="1"/>
</dbReference>
<evidence type="ECO:0000256" key="7">
    <source>
        <dbReference type="PROSITE-ProRule" id="PRU00169"/>
    </source>
</evidence>
<keyword evidence="3" id="KW-0902">Two-component regulatory system</keyword>
<feature type="modified residue" description="4-aspartylphosphate" evidence="7">
    <location>
        <position position="62"/>
    </location>
</feature>
<dbReference type="Gene3D" id="3.40.50.2300">
    <property type="match status" value="1"/>
</dbReference>
<dbReference type="GO" id="GO:0032993">
    <property type="term" value="C:protein-DNA complex"/>
    <property type="evidence" value="ECO:0007669"/>
    <property type="project" value="TreeGrafter"/>
</dbReference>
<dbReference type="GO" id="GO:0000156">
    <property type="term" value="F:phosphorelay response regulator activity"/>
    <property type="evidence" value="ECO:0007669"/>
    <property type="project" value="TreeGrafter"/>
</dbReference>
<dbReference type="FunFam" id="1.10.10.10:FF:000018">
    <property type="entry name" value="DNA-binding response regulator ResD"/>
    <property type="match status" value="1"/>
</dbReference>
<dbReference type="GO" id="GO:0005829">
    <property type="term" value="C:cytosol"/>
    <property type="evidence" value="ECO:0007669"/>
    <property type="project" value="TreeGrafter"/>
</dbReference>
<dbReference type="InterPro" id="IPR039420">
    <property type="entry name" value="WalR-like"/>
</dbReference>
<dbReference type="PANTHER" id="PTHR48111">
    <property type="entry name" value="REGULATOR OF RPOS"/>
    <property type="match status" value="1"/>
</dbReference>
<dbReference type="PANTHER" id="PTHR48111:SF52">
    <property type="entry name" value="TRANSCRIPTIONAL REGULATORY PROTEIN YVRH"/>
    <property type="match status" value="1"/>
</dbReference>
<dbReference type="InterPro" id="IPR036388">
    <property type="entry name" value="WH-like_DNA-bd_sf"/>
</dbReference>
<organism evidence="11 12">
    <name type="scientific">Laceyella tengchongensis</name>
    <dbReference type="NCBI Taxonomy" id="574699"/>
    <lineage>
        <taxon>Bacteria</taxon>
        <taxon>Bacillati</taxon>
        <taxon>Bacillota</taxon>
        <taxon>Bacilli</taxon>
        <taxon>Bacillales</taxon>
        <taxon>Thermoactinomycetaceae</taxon>
        <taxon>Laceyella</taxon>
    </lineage>
</organism>
<keyword evidence="12" id="KW-1185">Reference proteome</keyword>
<dbReference type="Pfam" id="PF00486">
    <property type="entry name" value="Trans_reg_C"/>
    <property type="match status" value="1"/>
</dbReference>
<dbReference type="EMBL" id="FXTU01000002">
    <property type="protein sequence ID" value="SMP09139.1"/>
    <property type="molecule type" value="Genomic_DNA"/>
</dbReference>
<proteinExistence type="predicted"/>
<dbReference type="InterPro" id="IPR001867">
    <property type="entry name" value="OmpR/PhoB-type_DNA-bd"/>
</dbReference>
<sequence length="246" mass="27872">MQSEGEWMRTEKILLIDDEVGILNMLEKILLKEGFHSIVKATSSKEALQAVETTPFDIIVLDVMLPDSDGFDLCRKLRNVTEAPILFLSARSSDLDKLTGLGIGGDDYITKPFNPLEVVARINAHLRRNSILKKSMQAKPTKWDFGSFSVNKETGQLFVNGKEVRCTAKEYDLMIFLCEHPNQIFTTSQLYEQVWDSMLMGDEKTVAVHVSKLRKKIEPDPKNPRFIVNLRGIGYKFVPPKAGERP</sequence>
<dbReference type="AlphaFoldDB" id="A0AA45WL04"/>
<gene>
    <name evidence="11" type="ORF">SAMN06265361_10275</name>
</gene>
<keyword evidence="4" id="KW-0805">Transcription regulation</keyword>
<comment type="caution">
    <text evidence="11">The sequence shown here is derived from an EMBL/GenBank/DDBJ whole genome shotgun (WGS) entry which is preliminary data.</text>
</comment>
<feature type="domain" description="Response regulatory" evidence="9">
    <location>
        <begin position="12"/>
        <end position="126"/>
    </location>
</feature>
<evidence type="ECO:0000256" key="8">
    <source>
        <dbReference type="PROSITE-ProRule" id="PRU01091"/>
    </source>
</evidence>